<keyword evidence="1" id="KW-0812">Transmembrane</keyword>
<gene>
    <name evidence="2" type="ORF">ES676_10940</name>
</gene>
<evidence type="ECO:0000313" key="2">
    <source>
        <dbReference type="EMBL" id="TYB72680.1"/>
    </source>
</evidence>
<dbReference type="EMBL" id="VSKM01000010">
    <property type="protein sequence ID" value="TYB72680.1"/>
    <property type="molecule type" value="Genomic_DNA"/>
</dbReference>
<keyword evidence="3" id="KW-1185">Reference proteome</keyword>
<organism evidence="2 3">
    <name type="scientific">Bizionia saleffrena</name>
    <dbReference type="NCBI Taxonomy" id="291189"/>
    <lineage>
        <taxon>Bacteria</taxon>
        <taxon>Pseudomonadati</taxon>
        <taxon>Bacteroidota</taxon>
        <taxon>Flavobacteriia</taxon>
        <taxon>Flavobacteriales</taxon>
        <taxon>Flavobacteriaceae</taxon>
        <taxon>Bizionia</taxon>
    </lineage>
</organism>
<proteinExistence type="predicted"/>
<feature type="transmembrane region" description="Helical" evidence="1">
    <location>
        <begin position="12"/>
        <end position="36"/>
    </location>
</feature>
<keyword evidence="1" id="KW-1133">Transmembrane helix</keyword>
<comment type="caution">
    <text evidence="2">The sequence shown here is derived from an EMBL/GenBank/DDBJ whole genome shotgun (WGS) entry which is preliminary data.</text>
</comment>
<dbReference type="RefSeq" id="WP_170234449.1">
    <property type="nucleotide sequence ID" value="NZ_VSKM01000010.1"/>
</dbReference>
<dbReference type="Proteomes" id="UP000323324">
    <property type="component" value="Unassembled WGS sequence"/>
</dbReference>
<keyword evidence="1" id="KW-0472">Membrane</keyword>
<protein>
    <submittedName>
        <fullName evidence="2">Uncharacterized protein</fullName>
    </submittedName>
</protein>
<evidence type="ECO:0000256" key="1">
    <source>
        <dbReference type="SAM" id="Phobius"/>
    </source>
</evidence>
<reference evidence="2 3" key="1">
    <citation type="submission" date="2019-08" db="EMBL/GenBank/DDBJ databases">
        <title>Genomes of Antarctic Bizionia species.</title>
        <authorList>
            <person name="Bowman J.P."/>
        </authorList>
    </citation>
    <scope>NUCLEOTIDE SEQUENCE [LARGE SCALE GENOMIC DNA]</scope>
    <source>
        <strain evidence="2 3">HFD</strain>
    </source>
</reference>
<name>A0A8H2LG77_9FLAO</name>
<dbReference type="AlphaFoldDB" id="A0A8H2LG77"/>
<feature type="transmembrane region" description="Helical" evidence="1">
    <location>
        <begin position="42"/>
        <end position="59"/>
    </location>
</feature>
<evidence type="ECO:0000313" key="3">
    <source>
        <dbReference type="Proteomes" id="UP000323324"/>
    </source>
</evidence>
<sequence>MKRLHIKNKRRHSALQFALVLLVLLVVEIVILINIATLKPSVYVPLMTLINMSAVYFFWRKNKNNRAQNTPEK</sequence>
<accession>A0A8H2LG77</accession>